<dbReference type="EMBL" id="JBHSEP010000017">
    <property type="protein sequence ID" value="MFC4600539.1"/>
    <property type="molecule type" value="Genomic_DNA"/>
</dbReference>
<dbReference type="InterPro" id="IPR035965">
    <property type="entry name" value="PAS-like_dom_sf"/>
</dbReference>
<evidence type="ECO:0000259" key="3">
    <source>
        <dbReference type="PROSITE" id="PS50111"/>
    </source>
</evidence>
<gene>
    <name evidence="6" type="ORF">ACFO3S_20010</name>
</gene>
<organism evidence="6 7">
    <name type="scientific">Cohnella hongkongensis</name>
    <dbReference type="NCBI Taxonomy" id="178337"/>
    <lineage>
        <taxon>Bacteria</taxon>
        <taxon>Bacillati</taxon>
        <taxon>Bacillota</taxon>
        <taxon>Bacilli</taxon>
        <taxon>Bacillales</taxon>
        <taxon>Paenibacillaceae</taxon>
        <taxon>Cohnella</taxon>
    </lineage>
</organism>
<dbReference type="PROSITE" id="PS50113">
    <property type="entry name" value="PAC"/>
    <property type="match status" value="1"/>
</dbReference>
<dbReference type="Gene3D" id="3.30.450.20">
    <property type="entry name" value="PAS domain"/>
    <property type="match status" value="1"/>
</dbReference>
<proteinExistence type="predicted"/>
<dbReference type="PANTHER" id="PTHR32089">
    <property type="entry name" value="METHYL-ACCEPTING CHEMOTAXIS PROTEIN MCPB"/>
    <property type="match status" value="1"/>
</dbReference>
<protein>
    <submittedName>
        <fullName evidence="6">Methyl-accepting chemotaxis protein</fullName>
    </submittedName>
</protein>
<dbReference type="Pfam" id="PF00015">
    <property type="entry name" value="MCPsignal"/>
    <property type="match status" value="1"/>
</dbReference>
<feature type="domain" description="Methyl-accepting transducer" evidence="3">
    <location>
        <begin position="105"/>
        <end position="300"/>
    </location>
</feature>
<dbReference type="Pfam" id="PF08448">
    <property type="entry name" value="PAS_4"/>
    <property type="match status" value="1"/>
</dbReference>
<dbReference type="InterPro" id="IPR000700">
    <property type="entry name" value="PAS-assoc_C"/>
</dbReference>
<dbReference type="PANTHER" id="PTHR32089:SF112">
    <property type="entry name" value="LYSOZYME-LIKE PROTEIN-RELATED"/>
    <property type="match status" value="1"/>
</dbReference>
<dbReference type="Gene3D" id="1.10.287.950">
    <property type="entry name" value="Methyl-accepting chemotaxis protein"/>
    <property type="match status" value="1"/>
</dbReference>
<keyword evidence="1 2" id="KW-0807">Transducer</keyword>
<dbReference type="CDD" id="cd00130">
    <property type="entry name" value="PAS"/>
    <property type="match status" value="1"/>
</dbReference>
<name>A0ABV9FK63_9BACL</name>
<dbReference type="Proteomes" id="UP001596028">
    <property type="component" value="Unassembled WGS sequence"/>
</dbReference>
<sequence length="300" mass="33447">MNSRQVTNELVIRAIETNLAMIRFDTNRKVTYVNEVFASTMGYSKESILGMQHRDFCFEAFANSPDYEQFWGSLLSGQSFQDKIERKNVRGETVWLEATYMPIYDEQESEVIGVSKIATDITARRASLTTVVKELETTSRFLNQRAEQGISRSRELLSSVNRIAEVSEDNTRTLAGLQEQARLIQGIVRTIRDIASQTNLLALNAAIEAAHAGPHGRGFEIVASEVRKLSNEVSESITQVQGTITGITREISEMSDGVRRIQSSVAEGQQQIGVTLEDFDSIVDFVQKLDEQASNVASNI</sequence>
<dbReference type="PROSITE" id="PS50111">
    <property type="entry name" value="CHEMOTAXIS_TRANSDUC_2"/>
    <property type="match status" value="1"/>
</dbReference>
<accession>A0ABV9FK63</accession>
<feature type="domain" description="PAS" evidence="4">
    <location>
        <begin position="7"/>
        <end position="50"/>
    </location>
</feature>
<dbReference type="NCBIfam" id="TIGR00229">
    <property type="entry name" value="sensory_box"/>
    <property type="match status" value="1"/>
</dbReference>
<comment type="caution">
    <text evidence="6">The sequence shown here is derived from an EMBL/GenBank/DDBJ whole genome shotgun (WGS) entry which is preliminary data.</text>
</comment>
<dbReference type="SUPFAM" id="SSF58104">
    <property type="entry name" value="Methyl-accepting chemotaxis protein (MCP) signaling domain"/>
    <property type="match status" value="1"/>
</dbReference>
<evidence type="ECO:0000313" key="7">
    <source>
        <dbReference type="Proteomes" id="UP001596028"/>
    </source>
</evidence>
<evidence type="ECO:0000313" key="6">
    <source>
        <dbReference type="EMBL" id="MFC4600539.1"/>
    </source>
</evidence>
<dbReference type="RefSeq" id="WP_378099717.1">
    <property type="nucleotide sequence ID" value="NZ_JBHSEP010000017.1"/>
</dbReference>
<reference evidence="7" key="1">
    <citation type="journal article" date="2019" name="Int. J. Syst. Evol. Microbiol.">
        <title>The Global Catalogue of Microorganisms (GCM) 10K type strain sequencing project: providing services to taxonomists for standard genome sequencing and annotation.</title>
        <authorList>
            <consortium name="The Broad Institute Genomics Platform"/>
            <consortium name="The Broad Institute Genome Sequencing Center for Infectious Disease"/>
            <person name="Wu L."/>
            <person name="Ma J."/>
        </authorList>
    </citation>
    <scope>NUCLEOTIDE SEQUENCE [LARGE SCALE GENOMIC DNA]</scope>
    <source>
        <strain evidence="7">CCUG 49571</strain>
    </source>
</reference>
<dbReference type="InterPro" id="IPR000014">
    <property type="entry name" value="PAS"/>
</dbReference>
<evidence type="ECO:0000259" key="5">
    <source>
        <dbReference type="PROSITE" id="PS50113"/>
    </source>
</evidence>
<keyword evidence="7" id="KW-1185">Reference proteome</keyword>
<dbReference type="InterPro" id="IPR004089">
    <property type="entry name" value="MCPsignal_dom"/>
</dbReference>
<evidence type="ECO:0000256" key="1">
    <source>
        <dbReference type="ARBA" id="ARBA00023224"/>
    </source>
</evidence>
<dbReference type="SMART" id="SM00283">
    <property type="entry name" value="MA"/>
    <property type="match status" value="1"/>
</dbReference>
<dbReference type="SUPFAM" id="SSF55785">
    <property type="entry name" value="PYP-like sensor domain (PAS domain)"/>
    <property type="match status" value="1"/>
</dbReference>
<evidence type="ECO:0000256" key="2">
    <source>
        <dbReference type="PROSITE-ProRule" id="PRU00284"/>
    </source>
</evidence>
<dbReference type="InterPro" id="IPR013656">
    <property type="entry name" value="PAS_4"/>
</dbReference>
<feature type="domain" description="PAC" evidence="5">
    <location>
        <begin position="78"/>
        <end position="133"/>
    </location>
</feature>
<evidence type="ECO:0000259" key="4">
    <source>
        <dbReference type="PROSITE" id="PS50112"/>
    </source>
</evidence>
<dbReference type="PROSITE" id="PS50112">
    <property type="entry name" value="PAS"/>
    <property type="match status" value="1"/>
</dbReference>